<sequence>MELLEGGRGGICRDGDTVTRPAGPWTPTVHRFLRHLRDRGFTGAPIPIAITEPGQEVVSFVEGRVSEDLSDPLVGSEDMLRSAGELLRDFHAASRGFLEADRQVQTFMLDPREPCEIVCHGDFAPYNVAGDGGRAVGLIDFDTIHPAPALWDLAYAVYRWAPLFSPGHQGGVFDEDTQLRRARIFCDAYGATSEQRRQLPDMIAERLGALVAFMRGRAEAGDEAFVEDVEAGEAALYLADIAYIERIGGRLRQMLR</sequence>
<protein>
    <submittedName>
        <fullName evidence="2">Transposase</fullName>
    </submittedName>
</protein>
<reference evidence="2 3" key="1">
    <citation type="submission" date="2017-12" db="EMBL/GenBank/DDBJ databases">
        <title>Anaerobic carbon monoxide metabolism by Pleomorphomonas carboxyditropha sp. nov., a new mesophilic hydrogenogenic carboxidotroph.</title>
        <authorList>
            <person name="Esquivel-Elizondo S."/>
            <person name="Krajmalnik-Brown R."/>
        </authorList>
    </citation>
    <scope>NUCLEOTIDE SEQUENCE [LARGE SCALE GENOMIC DNA]</scope>
    <source>
        <strain evidence="2 3">R5-392</strain>
    </source>
</reference>
<accession>A0A1I4UG44</accession>
<dbReference type="InterPro" id="IPR002575">
    <property type="entry name" value="Aminoglycoside_PTrfase"/>
</dbReference>
<dbReference type="RefSeq" id="WP_101289218.1">
    <property type="nucleotide sequence ID" value="NZ_FOUQ01000008.1"/>
</dbReference>
<keyword evidence="3" id="KW-1185">Reference proteome</keyword>
<dbReference type="OrthoDB" id="236897at2"/>
<evidence type="ECO:0000313" key="2">
    <source>
        <dbReference type="EMBL" id="PKR89210.1"/>
    </source>
</evidence>
<gene>
    <name evidence="2" type="ORF">CXZ10_11045</name>
</gene>
<comment type="caution">
    <text evidence="2">The sequence shown here is derived from an EMBL/GenBank/DDBJ whole genome shotgun (WGS) entry which is preliminary data.</text>
</comment>
<evidence type="ECO:0000313" key="3">
    <source>
        <dbReference type="Proteomes" id="UP000233491"/>
    </source>
</evidence>
<dbReference type="Proteomes" id="UP000233491">
    <property type="component" value="Unassembled WGS sequence"/>
</dbReference>
<name>A0A1I4UG44_9HYPH</name>
<proteinExistence type="predicted"/>
<feature type="domain" description="Aminoglycoside phosphotransferase" evidence="1">
    <location>
        <begin position="114"/>
        <end position="166"/>
    </location>
</feature>
<dbReference type="Gene3D" id="3.90.1200.10">
    <property type="match status" value="1"/>
</dbReference>
<dbReference type="EMBL" id="PJNW01000007">
    <property type="protein sequence ID" value="PKR89210.1"/>
    <property type="molecule type" value="Genomic_DNA"/>
</dbReference>
<dbReference type="SUPFAM" id="SSF56112">
    <property type="entry name" value="Protein kinase-like (PK-like)"/>
    <property type="match status" value="1"/>
</dbReference>
<dbReference type="AlphaFoldDB" id="A0A1I4UG44"/>
<evidence type="ECO:0000259" key="1">
    <source>
        <dbReference type="Pfam" id="PF01636"/>
    </source>
</evidence>
<dbReference type="Pfam" id="PF01636">
    <property type="entry name" value="APH"/>
    <property type="match status" value="1"/>
</dbReference>
<dbReference type="InterPro" id="IPR011009">
    <property type="entry name" value="Kinase-like_dom_sf"/>
</dbReference>
<organism evidence="2 3">
    <name type="scientific">Pleomorphomonas diazotrophica</name>
    <dbReference type="NCBI Taxonomy" id="1166257"/>
    <lineage>
        <taxon>Bacteria</taxon>
        <taxon>Pseudomonadati</taxon>
        <taxon>Pseudomonadota</taxon>
        <taxon>Alphaproteobacteria</taxon>
        <taxon>Hyphomicrobiales</taxon>
        <taxon>Pleomorphomonadaceae</taxon>
        <taxon>Pleomorphomonas</taxon>
    </lineage>
</organism>